<keyword evidence="5" id="KW-1185">Reference proteome</keyword>
<feature type="binding site" evidence="3">
    <location>
        <begin position="10"/>
        <end position="17"/>
    </location>
    <ligand>
        <name>substrate</name>
    </ligand>
</feature>
<protein>
    <submittedName>
        <fullName evidence="4">Probable phosphoglycerate mutase</fullName>
    </submittedName>
</protein>
<dbReference type="InterPro" id="IPR013078">
    <property type="entry name" value="His_Pase_superF_clade-1"/>
</dbReference>
<dbReference type="CDD" id="cd07067">
    <property type="entry name" value="HP_PGM_like"/>
    <property type="match status" value="1"/>
</dbReference>
<gene>
    <name evidence="4" type="ORF">SAMN04489723_105210</name>
</gene>
<dbReference type="OrthoDB" id="9782128at2"/>
<evidence type="ECO:0000313" key="5">
    <source>
        <dbReference type="Proteomes" id="UP000198790"/>
    </source>
</evidence>
<dbReference type="EMBL" id="FOKK01000005">
    <property type="protein sequence ID" value="SFB19657.1"/>
    <property type="molecule type" value="Genomic_DNA"/>
</dbReference>
<dbReference type="GO" id="GO:0045820">
    <property type="term" value="P:negative regulation of glycolytic process"/>
    <property type="evidence" value="ECO:0007669"/>
    <property type="project" value="TreeGrafter"/>
</dbReference>
<organism evidence="4 5">
    <name type="scientific">Algoriphagus aquimarinus</name>
    <dbReference type="NCBI Taxonomy" id="237018"/>
    <lineage>
        <taxon>Bacteria</taxon>
        <taxon>Pseudomonadati</taxon>
        <taxon>Bacteroidota</taxon>
        <taxon>Cytophagia</taxon>
        <taxon>Cytophagales</taxon>
        <taxon>Cyclobacteriaceae</taxon>
        <taxon>Algoriphagus</taxon>
    </lineage>
</organism>
<dbReference type="SMART" id="SM00855">
    <property type="entry name" value="PGAM"/>
    <property type="match status" value="1"/>
</dbReference>
<dbReference type="InterPro" id="IPR029033">
    <property type="entry name" value="His_PPase_superfam"/>
</dbReference>
<proteinExistence type="predicted"/>
<dbReference type="SUPFAM" id="SSF53254">
    <property type="entry name" value="Phosphoglycerate mutase-like"/>
    <property type="match status" value="1"/>
</dbReference>
<dbReference type="InterPro" id="IPR001345">
    <property type="entry name" value="PG/BPGM_mutase_AS"/>
</dbReference>
<dbReference type="PANTHER" id="PTHR46517">
    <property type="entry name" value="FRUCTOSE-2,6-BISPHOSPHATASE TIGAR"/>
    <property type="match status" value="1"/>
</dbReference>
<feature type="binding site" evidence="3">
    <location>
        <position position="61"/>
    </location>
    <ligand>
        <name>substrate</name>
    </ligand>
</feature>
<dbReference type="GO" id="GO:0004331">
    <property type="term" value="F:fructose-2,6-bisphosphate 2-phosphatase activity"/>
    <property type="evidence" value="ECO:0007669"/>
    <property type="project" value="TreeGrafter"/>
</dbReference>
<accession>A0A1I0Z2V1</accession>
<evidence type="ECO:0000256" key="2">
    <source>
        <dbReference type="PIRSR" id="PIRSR613078-1"/>
    </source>
</evidence>
<dbReference type="GO" id="GO:0005829">
    <property type="term" value="C:cytosol"/>
    <property type="evidence" value="ECO:0007669"/>
    <property type="project" value="TreeGrafter"/>
</dbReference>
<dbReference type="Gene3D" id="3.40.50.1240">
    <property type="entry name" value="Phosphoglycerate mutase-like"/>
    <property type="match status" value="1"/>
</dbReference>
<evidence type="ECO:0000256" key="3">
    <source>
        <dbReference type="PIRSR" id="PIRSR613078-2"/>
    </source>
</evidence>
<dbReference type="Proteomes" id="UP000198790">
    <property type="component" value="Unassembled WGS sequence"/>
</dbReference>
<sequence>MNRKKIYLVRHGQTDYNLKGVVQGSGIDAPINANGRKQADAFFEAYKSIPFDHSYYTGLQRTKQSIQSFLDLGIPAVSTTDLNEISWGDYEGLPMSHEENQYYQHMLEQWKLGNLDYCIAGGESPNIVAKRMQRGIDAIISGPGNTILVCMHGRAMRIFLSLIMKQDLCHMDMFEHKNLCLYLLEQKEDGAFELLKRNDTEHLKELG</sequence>
<dbReference type="PANTHER" id="PTHR46517:SF1">
    <property type="entry name" value="FRUCTOSE-2,6-BISPHOSPHATASE TIGAR"/>
    <property type="match status" value="1"/>
</dbReference>
<dbReference type="STRING" id="237018.SAMN04489723_105210"/>
<evidence type="ECO:0000256" key="1">
    <source>
        <dbReference type="ARBA" id="ARBA00022801"/>
    </source>
</evidence>
<name>A0A1I0Z2V1_9BACT</name>
<evidence type="ECO:0000313" key="4">
    <source>
        <dbReference type="EMBL" id="SFB19657.1"/>
    </source>
</evidence>
<dbReference type="PROSITE" id="PS00175">
    <property type="entry name" value="PG_MUTASE"/>
    <property type="match status" value="1"/>
</dbReference>
<dbReference type="Pfam" id="PF00300">
    <property type="entry name" value="His_Phos_1"/>
    <property type="match status" value="1"/>
</dbReference>
<dbReference type="InterPro" id="IPR051695">
    <property type="entry name" value="Phosphoglycerate_Mutase"/>
</dbReference>
<keyword evidence="1" id="KW-0378">Hydrolase</keyword>
<feature type="active site" description="Proton donor/acceptor" evidence="2">
    <location>
        <position position="84"/>
    </location>
</feature>
<dbReference type="PIRSF" id="PIRSF000709">
    <property type="entry name" value="6PFK_2-Ptase"/>
    <property type="match status" value="1"/>
</dbReference>
<dbReference type="GO" id="GO:0043456">
    <property type="term" value="P:regulation of pentose-phosphate shunt"/>
    <property type="evidence" value="ECO:0007669"/>
    <property type="project" value="TreeGrafter"/>
</dbReference>
<feature type="active site" description="Tele-phosphohistidine intermediate" evidence="2">
    <location>
        <position position="11"/>
    </location>
</feature>
<dbReference type="RefSeq" id="WP_092896324.1">
    <property type="nucleotide sequence ID" value="NZ_FOKK01000005.1"/>
</dbReference>
<reference evidence="4 5" key="1">
    <citation type="submission" date="2016-10" db="EMBL/GenBank/DDBJ databases">
        <authorList>
            <person name="de Groot N.N."/>
        </authorList>
    </citation>
    <scope>NUCLEOTIDE SEQUENCE [LARGE SCALE GENOMIC DNA]</scope>
    <source>
        <strain evidence="4 5">DSM 23399</strain>
    </source>
</reference>
<dbReference type="AlphaFoldDB" id="A0A1I0Z2V1"/>